<dbReference type="EMBL" id="UYJE01007762">
    <property type="protein sequence ID" value="VDI57617.1"/>
    <property type="molecule type" value="Genomic_DNA"/>
</dbReference>
<dbReference type="Pfam" id="PF00024">
    <property type="entry name" value="PAN_1"/>
    <property type="match status" value="1"/>
</dbReference>
<gene>
    <name evidence="3" type="ORF">MGAL_10B009254</name>
</gene>
<dbReference type="Gene3D" id="3.50.4.10">
    <property type="entry name" value="Hepatocyte Growth Factor"/>
    <property type="match status" value="1"/>
</dbReference>
<organism evidence="3 4">
    <name type="scientific">Mytilus galloprovincialis</name>
    <name type="common">Mediterranean mussel</name>
    <dbReference type="NCBI Taxonomy" id="29158"/>
    <lineage>
        <taxon>Eukaryota</taxon>
        <taxon>Metazoa</taxon>
        <taxon>Spiralia</taxon>
        <taxon>Lophotrochozoa</taxon>
        <taxon>Mollusca</taxon>
        <taxon>Bivalvia</taxon>
        <taxon>Autobranchia</taxon>
        <taxon>Pteriomorphia</taxon>
        <taxon>Mytilida</taxon>
        <taxon>Mytiloidea</taxon>
        <taxon>Mytilidae</taxon>
        <taxon>Mytilinae</taxon>
        <taxon>Mytilus</taxon>
    </lineage>
</organism>
<evidence type="ECO:0000313" key="3">
    <source>
        <dbReference type="EMBL" id="VDI57617.1"/>
    </source>
</evidence>
<dbReference type="PANTHER" id="PTHR16897">
    <property type="entry name" value="OS10G0105400 PROTEIN"/>
    <property type="match status" value="1"/>
</dbReference>
<feature type="compositionally biased region" description="Basic and acidic residues" evidence="1">
    <location>
        <begin position="63"/>
        <end position="72"/>
    </location>
</feature>
<reference evidence="3" key="1">
    <citation type="submission" date="2018-11" db="EMBL/GenBank/DDBJ databases">
        <authorList>
            <person name="Alioto T."/>
            <person name="Alioto T."/>
        </authorList>
    </citation>
    <scope>NUCLEOTIDE SEQUENCE</scope>
</reference>
<dbReference type="AlphaFoldDB" id="A0A8B6G265"/>
<keyword evidence="4" id="KW-1185">Reference proteome</keyword>
<name>A0A8B6G265_MYTGA</name>
<feature type="region of interest" description="Disordered" evidence="1">
    <location>
        <begin position="63"/>
        <end position="90"/>
    </location>
</feature>
<comment type="caution">
    <text evidence="3">The sequence shown here is derived from an EMBL/GenBank/DDBJ whole genome shotgun (WGS) entry which is preliminary data.</text>
</comment>
<dbReference type="InterPro" id="IPR003609">
    <property type="entry name" value="Pan_app"/>
</dbReference>
<accession>A0A8B6G265</accession>
<dbReference type="PANTHER" id="PTHR16897:SF2">
    <property type="entry name" value="OS03G0226600 PROTEIN"/>
    <property type="match status" value="1"/>
</dbReference>
<evidence type="ECO:0000313" key="4">
    <source>
        <dbReference type="Proteomes" id="UP000596742"/>
    </source>
</evidence>
<evidence type="ECO:0000256" key="1">
    <source>
        <dbReference type="SAM" id="MobiDB-lite"/>
    </source>
</evidence>
<protein>
    <recommendedName>
        <fullName evidence="2">Apple domain-containing protein</fullName>
    </recommendedName>
</protein>
<dbReference type="OrthoDB" id="6156461at2759"/>
<evidence type="ECO:0000259" key="2">
    <source>
        <dbReference type="Pfam" id="PF00024"/>
    </source>
</evidence>
<dbReference type="Proteomes" id="UP000596742">
    <property type="component" value="Unassembled WGS sequence"/>
</dbReference>
<dbReference type="SUPFAM" id="SSF57414">
    <property type="entry name" value="Hairpin loop containing domain-like"/>
    <property type="match status" value="1"/>
</dbReference>
<proteinExistence type="predicted"/>
<feature type="domain" description="Apple" evidence="2">
    <location>
        <begin position="345"/>
        <end position="383"/>
    </location>
</feature>
<sequence length="674" mass="75753">MSSKIINYAFSQIISSLTPIELNLYALVTLEVDLGITSFKKTLFKAKLWSYKAPTITKKLIDNRKDEEDKTPPDISPFTDDEIPGRRRRTTASCEVDQIAGRDYVEPMFEIAVRAEDDRSDVAYFLDVGTVPGGKDVMDQHTLGGPKTSVDEASLYNMLVSCIQRLSATGVPLYFTMYAQNDAGERSMATCDLNTYDVTLPGGRFTEDFLSTSNPAVMKASVVVYEDSDIELTQVGLGYGKDVWGDQGQVIPWNTVNVNPDAYVPPDLRDQVIPWNTVNVDADAYVLPDLRDQVIPWNTVNVNPDAYVPPDLSNDPHNHKVMEMFTDFRIGRLIAPLGGAVSREATHGDCAKRCADSPKTKCMSFNYDFLNATCELLEGIEGHHYKLAQAGLYQHYERLGIGQILSFDYNTLWLTHNKTHYFNFRIINDLGFESIISTPGVMVDITPPTTGPIYNSTIDYLELVDCNAKIIPTDRQDFLIWCRGENSAVKNHRVIQDGPESLAVFNGPIFMNDMMYTRANNYISANWDGFEDRESGLLFITITVGTEICEETIHDHHDPHAHLFDISQWTHSAMISPIPAPYTQLPDDQYFITVRAMNGVKYGGPLATTVCHTTPYIVDNSPPIIYELYNIGYDEFQYNLTYRHNSSDPESGILYNDCCLGLTQRDCMNFPGHD</sequence>